<keyword evidence="5" id="KW-0805">Transcription regulation</keyword>
<dbReference type="PROSITE" id="PS51030">
    <property type="entry name" value="NUCLEAR_REC_DBD_2"/>
    <property type="match status" value="1"/>
</dbReference>
<keyword evidence="10" id="KW-0812">Transmembrane</keyword>
<dbReference type="GO" id="GO:0003700">
    <property type="term" value="F:DNA-binding transcription factor activity"/>
    <property type="evidence" value="ECO:0007669"/>
    <property type="project" value="InterPro"/>
</dbReference>
<dbReference type="SUPFAM" id="SSF57716">
    <property type="entry name" value="Glucocorticoid receptor-like (DNA-binding domain)"/>
    <property type="match status" value="1"/>
</dbReference>
<dbReference type="AlphaFoldDB" id="A0A3P7LCS7"/>
<dbReference type="GO" id="GO:0043565">
    <property type="term" value="F:sequence-specific DNA binding"/>
    <property type="evidence" value="ECO:0007669"/>
    <property type="project" value="InterPro"/>
</dbReference>
<keyword evidence="2" id="KW-0479">Metal-binding</keyword>
<evidence type="ECO:0000256" key="6">
    <source>
        <dbReference type="ARBA" id="ARBA00023125"/>
    </source>
</evidence>
<evidence type="ECO:0000313" key="12">
    <source>
        <dbReference type="EMBL" id="VDM76948.1"/>
    </source>
</evidence>
<reference evidence="12 13" key="1">
    <citation type="submission" date="2018-11" db="EMBL/GenBank/DDBJ databases">
        <authorList>
            <consortium name="Pathogen Informatics"/>
        </authorList>
    </citation>
    <scope>NUCLEOTIDE SEQUENCE [LARGE SCALE GENOMIC DNA]</scope>
</reference>
<dbReference type="SMART" id="SM00399">
    <property type="entry name" value="ZnF_C4"/>
    <property type="match status" value="1"/>
</dbReference>
<evidence type="ECO:0000256" key="2">
    <source>
        <dbReference type="ARBA" id="ARBA00022723"/>
    </source>
</evidence>
<feature type="domain" description="Nuclear receptor" evidence="11">
    <location>
        <begin position="178"/>
        <end position="210"/>
    </location>
</feature>
<organism evidence="12 13">
    <name type="scientific">Strongylus vulgaris</name>
    <name type="common">Blood worm</name>
    <dbReference type="NCBI Taxonomy" id="40348"/>
    <lineage>
        <taxon>Eukaryota</taxon>
        <taxon>Metazoa</taxon>
        <taxon>Ecdysozoa</taxon>
        <taxon>Nematoda</taxon>
        <taxon>Chromadorea</taxon>
        <taxon>Rhabditida</taxon>
        <taxon>Rhabditina</taxon>
        <taxon>Rhabditomorpha</taxon>
        <taxon>Strongyloidea</taxon>
        <taxon>Strongylidae</taxon>
        <taxon>Strongylus</taxon>
    </lineage>
</organism>
<evidence type="ECO:0000256" key="5">
    <source>
        <dbReference type="ARBA" id="ARBA00023015"/>
    </source>
</evidence>
<accession>A0A3P7LCS7</accession>
<evidence type="ECO:0000259" key="11">
    <source>
        <dbReference type="PROSITE" id="PS51030"/>
    </source>
</evidence>
<protein>
    <recommendedName>
        <fullName evidence="11">Nuclear receptor domain-containing protein</fullName>
    </recommendedName>
</protein>
<dbReference type="Pfam" id="PF00105">
    <property type="entry name" value="zf-C4"/>
    <property type="match status" value="1"/>
</dbReference>
<evidence type="ECO:0000256" key="3">
    <source>
        <dbReference type="ARBA" id="ARBA00022771"/>
    </source>
</evidence>
<dbReference type="OrthoDB" id="5836741at2759"/>
<keyword evidence="10" id="KW-0472">Membrane</keyword>
<keyword evidence="6" id="KW-0238">DNA-binding</keyword>
<evidence type="ECO:0000256" key="7">
    <source>
        <dbReference type="ARBA" id="ARBA00023163"/>
    </source>
</evidence>
<dbReference type="EMBL" id="UYYB01098068">
    <property type="protein sequence ID" value="VDM76948.1"/>
    <property type="molecule type" value="Genomic_DNA"/>
</dbReference>
<keyword evidence="8" id="KW-0675">Receptor</keyword>
<evidence type="ECO:0000256" key="10">
    <source>
        <dbReference type="SAM" id="Phobius"/>
    </source>
</evidence>
<evidence type="ECO:0000256" key="4">
    <source>
        <dbReference type="ARBA" id="ARBA00022833"/>
    </source>
</evidence>
<dbReference type="InterPro" id="IPR013088">
    <property type="entry name" value="Znf_NHR/GATA"/>
</dbReference>
<keyword evidence="4" id="KW-0862">Zinc</keyword>
<dbReference type="Proteomes" id="UP000270094">
    <property type="component" value="Unassembled WGS sequence"/>
</dbReference>
<evidence type="ECO:0000256" key="9">
    <source>
        <dbReference type="ARBA" id="ARBA00023242"/>
    </source>
</evidence>
<evidence type="ECO:0000313" key="13">
    <source>
        <dbReference type="Proteomes" id="UP000270094"/>
    </source>
</evidence>
<feature type="transmembrane region" description="Helical" evidence="10">
    <location>
        <begin position="217"/>
        <end position="240"/>
    </location>
</feature>
<dbReference type="GO" id="GO:0008270">
    <property type="term" value="F:zinc ion binding"/>
    <property type="evidence" value="ECO:0007669"/>
    <property type="project" value="UniProtKB-KW"/>
</dbReference>
<keyword evidence="13" id="KW-1185">Reference proteome</keyword>
<gene>
    <name evidence="12" type="ORF">SVUK_LOCUS11946</name>
</gene>
<dbReference type="InterPro" id="IPR001628">
    <property type="entry name" value="Znf_hrmn_rcpt"/>
</dbReference>
<evidence type="ECO:0000256" key="8">
    <source>
        <dbReference type="ARBA" id="ARBA00023170"/>
    </source>
</evidence>
<dbReference type="PANTHER" id="PTHR46397">
    <property type="entry name" value="NUCLEAR HORMONE RECEPTOR FAMILY-RELATED"/>
    <property type="match status" value="1"/>
</dbReference>
<dbReference type="Gene3D" id="3.30.50.10">
    <property type="entry name" value="Erythroid Transcription Factor GATA-1, subunit A"/>
    <property type="match status" value="1"/>
</dbReference>
<keyword evidence="7" id="KW-0804">Transcription</keyword>
<keyword evidence="3" id="KW-0863">Zinc-finger</keyword>
<dbReference type="PANTHER" id="PTHR46397:SF3">
    <property type="entry name" value="NR LBD DOMAIN-CONTAINING PROTEIN-RELATED"/>
    <property type="match status" value="1"/>
</dbReference>
<evidence type="ECO:0000256" key="1">
    <source>
        <dbReference type="ARBA" id="ARBA00005993"/>
    </source>
</evidence>
<keyword evidence="9" id="KW-0539">Nucleus</keyword>
<sequence length="246" mass="27718">MDPRSFQWVSPYAHSSELLREHQRPTVLQHTQFDHFESASSSNFFSPFSITSSFPFQELDYRLHDGPAMIHPPSMAEPTVAEPAPMETADLQKDIPELKPFLQSRSVAEHEFTLFNPSVFQYPVPSADPQFSTKKDLKEDYSGYLTQATQNYSTNPPSAQMIRTFAFAKQNDNLSNTTQDCQVCHSTHANGLHFGARTCAACAAFFRRTISDGKKQVGIIELNVEFLLLIVIASYAFVVLRKETAD</sequence>
<dbReference type="PROSITE" id="PS00031">
    <property type="entry name" value="NUCLEAR_REC_DBD_1"/>
    <property type="match status" value="1"/>
</dbReference>
<name>A0A3P7LCS7_STRVU</name>
<keyword evidence="10" id="KW-1133">Transmembrane helix</keyword>
<proteinExistence type="inferred from homology"/>
<comment type="similarity">
    <text evidence="1">Belongs to the nuclear hormone receptor family.</text>
</comment>